<dbReference type="InterPro" id="IPR002048">
    <property type="entry name" value="EF_hand_dom"/>
</dbReference>
<name>A0A7S0DW47_9CRYP</name>
<proteinExistence type="predicted"/>
<dbReference type="InterPro" id="IPR011992">
    <property type="entry name" value="EF-hand-dom_pair"/>
</dbReference>
<feature type="domain" description="EF-hand" evidence="4">
    <location>
        <begin position="173"/>
        <end position="208"/>
    </location>
</feature>
<feature type="compositionally biased region" description="Basic residues" evidence="2">
    <location>
        <begin position="438"/>
        <end position="449"/>
    </location>
</feature>
<feature type="region of interest" description="Disordered" evidence="2">
    <location>
        <begin position="514"/>
        <end position="540"/>
    </location>
</feature>
<keyword evidence="1" id="KW-0106">Calcium</keyword>
<gene>
    <name evidence="5" type="ORF">HPHI1048_LOCUS348</name>
</gene>
<dbReference type="Gene3D" id="1.10.238.10">
    <property type="entry name" value="EF-hand"/>
    <property type="match status" value="1"/>
</dbReference>
<dbReference type="PROSITE" id="PS00018">
    <property type="entry name" value="EF_HAND_1"/>
    <property type="match status" value="1"/>
</dbReference>
<feature type="domain" description="PH" evidence="3">
    <location>
        <begin position="17"/>
        <end position="139"/>
    </location>
</feature>
<evidence type="ECO:0000313" key="5">
    <source>
        <dbReference type="EMBL" id="CAD8465733.1"/>
    </source>
</evidence>
<evidence type="ECO:0008006" key="6">
    <source>
        <dbReference type="Google" id="ProtNLM"/>
    </source>
</evidence>
<dbReference type="SUPFAM" id="SSF50729">
    <property type="entry name" value="PH domain-like"/>
    <property type="match status" value="1"/>
</dbReference>
<organism evidence="5">
    <name type="scientific">Hanusia phi</name>
    <dbReference type="NCBI Taxonomy" id="3032"/>
    <lineage>
        <taxon>Eukaryota</taxon>
        <taxon>Cryptophyceae</taxon>
        <taxon>Pyrenomonadales</taxon>
        <taxon>Geminigeraceae</taxon>
        <taxon>Hanusia</taxon>
    </lineage>
</organism>
<dbReference type="GO" id="GO:0005509">
    <property type="term" value="F:calcium ion binding"/>
    <property type="evidence" value="ECO:0007669"/>
    <property type="project" value="InterPro"/>
</dbReference>
<feature type="compositionally biased region" description="Polar residues" evidence="2">
    <location>
        <begin position="364"/>
        <end position="378"/>
    </location>
</feature>
<reference evidence="5" key="1">
    <citation type="submission" date="2021-01" db="EMBL/GenBank/DDBJ databases">
        <authorList>
            <person name="Corre E."/>
            <person name="Pelletier E."/>
            <person name="Niang G."/>
            <person name="Scheremetjew M."/>
            <person name="Finn R."/>
            <person name="Kale V."/>
            <person name="Holt S."/>
            <person name="Cochrane G."/>
            <person name="Meng A."/>
            <person name="Brown T."/>
            <person name="Cohen L."/>
        </authorList>
    </citation>
    <scope>NUCLEOTIDE SEQUENCE</scope>
    <source>
        <strain evidence="5">CCMP325</strain>
    </source>
</reference>
<dbReference type="PROSITE" id="PS50003">
    <property type="entry name" value="PH_DOMAIN"/>
    <property type="match status" value="1"/>
</dbReference>
<evidence type="ECO:0000256" key="2">
    <source>
        <dbReference type="SAM" id="MobiDB-lite"/>
    </source>
</evidence>
<feature type="compositionally biased region" description="Low complexity" evidence="2">
    <location>
        <begin position="379"/>
        <end position="390"/>
    </location>
</feature>
<dbReference type="AlphaFoldDB" id="A0A7S0DW47"/>
<feature type="compositionally biased region" description="Polar residues" evidence="2">
    <location>
        <begin position="343"/>
        <end position="355"/>
    </location>
</feature>
<dbReference type="InterPro" id="IPR001849">
    <property type="entry name" value="PH_domain"/>
</dbReference>
<evidence type="ECO:0000259" key="4">
    <source>
        <dbReference type="PROSITE" id="PS50222"/>
    </source>
</evidence>
<dbReference type="SMART" id="SM00233">
    <property type="entry name" value="PH"/>
    <property type="match status" value="1"/>
</dbReference>
<dbReference type="PROSITE" id="PS50222">
    <property type="entry name" value="EF_HAND_2"/>
    <property type="match status" value="1"/>
</dbReference>
<dbReference type="InterPro" id="IPR011993">
    <property type="entry name" value="PH-like_dom_sf"/>
</dbReference>
<sequence length="603" mass="68551">MMKSDMQANSDGVTTEGNVMAGLVYKQARAAGTLRWKKRMARLDLKSGIFTLSPLDDREKHESSSSDTRGKKKVTEVINSFTVVSMRNEKDKDNADHPWRIELRFCHVGSSSNQTVLVLAVRDTSVRDEWLAAIRNVIHDKALVREQYSKFVDHETDREIEHYVENKSRILSTPLSVVHELFQIYDQDQSGALEQGEVEYLFQDLLYTYGRQLPIEEVKARAEECVQVSSVQFPGRVTRGEFEDYVANNPSIFGNMLMWRCMFSKYALEITDEIEEPGLIQLVLDVMGSAGRCMDKEAGRRFAKQILKNYGEDATLSFPAFLQYASTREDLFGTFVPQSTTFRPESKRILNSNDSPVGDKGKDNLTQLADQEMKNNMDSSSTRPYSSSISVRKSQRYPIMYNESSKRNSPLKKEDSSVASLQEEILPSAIFIGPTDHPKRKGYSLKRRPQASPEDEKIDGVEDLVQPELVNKEENQALKGMRRSVSLGNIYSTLSSEESSSYYSTEGVIARPDRWSRNERAQLRRPPMSGSSKKSSDLKSTPLLRRHINLELGGLYRSYQLPGRLFRSKTSASERRAWTASTSSSILLEDDYNSQDFISPVWE</sequence>
<evidence type="ECO:0000256" key="1">
    <source>
        <dbReference type="ARBA" id="ARBA00022837"/>
    </source>
</evidence>
<feature type="region of interest" description="Disordered" evidence="2">
    <location>
        <begin position="343"/>
        <end position="457"/>
    </location>
</feature>
<dbReference type="Gene3D" id="2.30.29.30">
    <property type="entry name" value="Pleckstrin-homology domain (PH domain)/Phosphotyrosine-binding domain (PTB)"/>
    <property type="match status" value="1"/>
</dbReference>
<protein>
    <recommendedName>
        <fullName evidence="6">PH domain-containing protein</fullName>
    </recommendedName>
</protein>
<dbReference type="EMBL" id="HBEO01000472">
    <property type="protein sequence ID" value="CAD8465733.1"/>
    <property type="molecule type" value="Transcribed_RNA"/>
</dbReference>
<accession>A0A7S0DW47</accession>
<dbReference type="SUPFAM" id="SSF47473">
    <property type="entry name" value="EF-hand"/>
    <property type="match status" value="1"/>
</dbReference>
<feature type="compositionally biased region" description="Low complexity" evidence="2">
    <location>
        <begin position="526"/>
        <end position="540"/>
    </location>
</feature>
<dbReference type="InterPro" id="IPR018247">
    <property type="entry name" value="EF_Hand_1_Ca_BS"/>
</dbReference>
<evidence type="ECO:0000259" key="3">
    <source>
        <dbReference type="PROSITE" id="PS50003"/>
    </source>
</evidence>